<dbReference type="GO" id="GO:0004725">
    <property type="term" value="F:protein tyrosine phosphatase activity"/>
    <property type="evidence" value="ECO:0007669"/>
    <property type="project" value="UniProtKB-EC"/>
</dbReference>
<feature type="region of interest" description="Disordered" evidence="3">
    <location>
        <begin position="1"/>
        <end position="120"/>
    </location>
</feature>
<dbReference type="STRING" id="105984.A0A427XXJ9"/>
<feature type="compositionally biased region" description="Basic and acidic residues" evidence="3">
    <location>
        <begin position="1068"/>
        <end position="1078"/>
    </location>
</feature>
<dbReference type="GeneID" id="39591791"/>
<evidence type="ECO:0000256" key="3">
    <source>
        <dbReference type="SAM" id="MobiDB-lite"/>
    </source>
</evidence>
<dbReference type="PANTHER" id="PTHR19134">
    <property type="entry name" value="RECEPTOR-TYPE TYROSINE-PROTEIN PHOSPHATASE"/>
    <property type="match status" value="1"/>
</dbReference>
<feature type="compositionally biased region" description="Polar residues" evidence="3">
    <location>
        <begin position="874"/>
        <end position="884"/>
    </location>
</feature>
<comment type="similarity">
    <text evidence="1">Belongs to the protein-tyrosine phosphatase family. Non-receptor class subfamily.</text>
</comment>
<evidence type="ECO:0000313" key="7">
    <source>
        <dbReference type="EMBL" id="RSH83560.1"/>
    </source>
</evidence>
<dbReference type="RefSeq" id="XP_028477512.1">
    <property type="nucleotide sequence ID" value="XM_028622620.1"/>
</dbReference>
<feature type="compositionally biased region" description="Basic and acidic residues" evidence="3">
    <location>
        <begin position="834"/>
        <end position="846"/>
    </location>
</feature>
<dbReference type="SUPFAM" id="SSF52821">
    <property type="entry name" value="Rhodanese/Cell cycle control phosphatase"/>
    <property type="match status" value="1"/>
</dbReference>
<dbReference type="Pfam" id="PF00102">
    <property type="entry name" value="Y_phosphatase"/>
    <property type="match status" value="1"/>
</dbReference>
<dbReference type="InterPro" id="IPR000242">
    <property type="entry name" value="PTP_cat"/>
</dbReference>
<evidence type="ECO:0000259" key="5">
    <source>
        <dbReference type="PROSITE" id="PS50056"/>
    </source>
</evidence>
<feature type="domain" description="Tyrosine-protein phosphatase" evidence="4">
    <location>
        <begin position="475"/>
        <end position="707"/>
    </location>
</feature>
<feature type="compositionally biased region" description="Low complexity" evidence="3">
    <location>
        <begin position="71"/>
        <end position="98"/>
    </location>
</feature>
<dbReference type="PRINTS" id="PR00700">
    <property type="entry name" value="PRTYPHPHTASE"/>
</dbReference>
<reference evidence="7 8" key="1">
    <citation type="submission" date="2018-11" db="EMBL/GenBank/DDBJ databases">
        <title>Genome sequence of Apiotrichum porosum DSM 27194.</title>
        <authorList>
            <person name="Aliyu H."/>
            <person name="Gorte O."/>
            <person name="Ochsenreither K."/>
        </authorList>
    </citation>
    <scope>NUCLEOTIDE SEQUENCE [LARGE SCALE GENOMIC DNA]</scope>
    <source>
        <strain evidence="7 8">DSM 27194</strain>
    </source>
</reference>
<dbReference type="EMBL" id="RSCE01000004">
    <property type="protein sequence ID" value="RSH83560.1"/>
    <property type="molecule type" value="Genomic_DNA"/>
</dbReference>
<feature type="compositionally biased region" description="Basic and acidic residues" evidence="3">
    <location>
        <begin position="801"/>
        <end position="813"/>
    </location>
</feature>
<dbReference type="EC" id="3.1.3.48" evidence="2"/>
<feature type="compositionally biased region" description="Low complexity" evidence="3">
    <location>
        <begin position="907"/>
        <end position="917"/>
    </location>
</feature>
<feature type="region of interest" description="Disordered" evidence="3">
    <location>
        <begin position="701"/>
        <end position="743"/>
    </location>
</feature>
<dbReference type="PANTHER" id="PTHR19134:SF561">
    <property type="entry name" value="PROTEIN TYROSINE PHOSPHATASE 36E, ISOFORM A"/>
    <property type="match status" value="1"/>
</dbReference>
<evidence type="ECO:0000256" key="1">
    <source>
        <dbReference type="ARBA" id="ARBA00009649"/>
    </source>
</evidence>
<dbReference type="SMART" id="SM00404">
    <property type="entry name" value="PTPc_motif"/>
    <property type="match status" value="1"/>
</dbReference>
<sequence>MTQPILGQSPWAALAASSGAPTPSLEFPPTGPHGSPQLGHPFERLNLGGSWSGNNLAHSNDEPSNLPPSSPFNLGSSSRPGGSSSSIPAGPISGRSLGPPSPSGSANLAQRRSSMPAGPLGSLPLLQSRIKPLAAPELTNVVSSSTTLVLDLRAPSSYEESHLPNAHSVSIPSTLLRRPAFGIGKLVSMLASAQSQAAVSAWRDTADIVLIDQDSSVVTEGSVLQGVASKFEREGYNGNLWFVPGGHSAVISTKECEVVAGSVDSASESTVTTAPSTPRLSVGGLGRLSRLAFQQASTTSAPRTMLPQTAGLATRPDPFTSLSLPASAGGPRKAHSSDSSRSRLQPANPFFDNIRQNIELSHGGITERIPLAMPEDVVRRADELPPFLHDLVKMSDSDSGEVLAKQFYRIERNEQTRLQTVMDTLSQGSCLPASEGLQTELPRSAVDVVKLMEQPSADNGYYPFSITAGIEQGTKNRYKNIWPFDYTRVRLASPPDKSDYINASFVQPRGTSRRYIATQGPMDSTFSDFWTLVWEQDVHVIVMLTKQFEGGSDKCGKYWNAVEYGDLRLQLVSQTGDEDKPDVPTTGFDFGAAVPEAKSVGEDDNNIKRVFNLWHKSAPEKQRKVTHIQCVSWPDFDVPETPEVLLNLMRDVDAAVEHSAGCGEDHTKAPPVLVHCSAGIGRTGSYILVDAITDALRHEHRKSSKLNSVESAQSSAGSGLAAKPPKPDGMDLDSPPTHAAPLPGSKAAEVLAVQKANSVPTPDSNVVNKEPMELDSPVKGGPAPPPEPEILSKDSNVLVKEPMELDSPAKKDGLLPGPPEPEILSKDSNVLVKEPMELDSPVKKDAASLPAPGEPQILSKDSNVLVREPDHLSSDQLSIKSSRGPSLPSLAEQNEEKTTPSDSNSMSPQSQLPLSLPVPTSNPGAPAENPHAPTPSHRPHRHPTPLSEMKDPIMDVLVGMRIQRMSLVQSLRQYLFVHRAIITHYLRMIDHENTSSTVETVATASTVETVATNSTVETVATTVSTLDSSFEASSLRSRGSNSMLTRESAAPTSGVGTDDEGHYKRKKSSMDLQRESDGRLQLGPGEGLRLADEGANLLKRLSFKKRRGESSTDMARTASEEGRAAKGPRGGH</sequence>
<dbReference type="PROSITE" id="PS50206">
    <property type="entry name" value="RHODANESE_3"/>
    <property type="match status" value="1"/>
</dbReference>
<name>A0A427XXJ9_9TREE</name>
<dbReference type="InterPro" id="IPR029021">
    <property type="entry name" value="Prot-tyrosine_phosphatase-like"/>
</dbReference>
<feature type="compositionally biased region" description="Low complexity" evidence="3">
    <location>
        <begin position="711"/>
        <end position="722"/>
    </location>
</feature>
<comment type="caution">
    <text evidence="7">The sequence shown here is derived from an EMBL/GenBank/DDBJ whole genome shotgun (WGS) entry which is preliminary data.</text>
</comment>
<evidence type="ECO:0000259" key="6">
    <source>
        <dbReference type="PROSITE" id="PS50206"/>
    </source>
</evidence>
<dbReference type="SMART" id="SM00194">
    <property type="entry name" value="PTPc"/>
    <property type="match status" value="1"/>
</dbReference>
<dbReference type="OrthoDB" id="6058203at2759"/>
<evidence type="ECO:0000313" key="8">
    <source>
        <dbReference type="Proteomes" id="UP000279236"/>
    </source>
</evidence>
<dbReference type="InterPro" id="IPR036873">
    <property type="entry name" value="Rhodanese-like_dom_sf"/>
</dbReference>
<dbReference type="InterPro" id="IPR000387">
    <property type="entry name" value="Tyr_Pase_dom"/>
</dbReference>
<dbReference type="PROSITE" id="PS50055">
    <property type="entry name" value="TYR_PHOSPHATASE_PTP"/>
    <property type="match status" value="1"/>
</dbReference>
<gene>
    <name evidence="7" type="ORF">EHS24_007248</name>
</gene>
<dbReference type="PROSITE" id="PS50056">
    <property type="entry name" value="TYR_PHOSPHATASE_2"/>
    <property type="match status" value="1"/>
</dbReference>
<dbReference type="SUPFAM" id="SSF52799">
    <property type="entry name" value="(Phosphotyrosine protein) phosphatases II"/>
    <property type="match status" value="2"/>
</dbReference>
<dbReference type="PROSITE" id="PS00383">
    <property type="entry name" value="TYR_PHOSPHATASE_1"/>
    <property type="match status" value="1"/>
</dbReference>
<dbReference type="Gene3D" id="3.40.250.10">
    <property type="entry name" value="Rhodanese-like domain"/>
    <property type="match status" value="1"/>
</dbReference>
<proteinExistence type="inferred from homology"/>
<organism evidence="7 8">
    <name type="scientific">Apiotrichum porosum</name>
    <dbReference type="NCBI Taxonomy" id="105984"/>
    <lineage>
        <taxon>Eukaryota</taxon>
        <taxon>Fungi</taxon>
        <taxon>Dikarya</taxon>
        <taxon>Basidiomycota</taxon>
        <taxon>Agaricomycotina</taxon>
        <taxon>Tremellomycetes</taxon>
        <taxon>Trichosporonales</taxon>
        <taxon>Trichosporonaceae</taxon>
        <taxon>Apiotrichum</taxon>
    </lineage>
</organism>
<dbReference type="InterPro" id="IPR001763">
    <property type="entry name" value="Rhodanese-like_dom"/>
</dbReference>
<protein>
    <recommendedName>
        <fullName evidence="2">protein-tyrosine-phosphatase</fullName>
        <ecNumber evidence="2">3.1.3.48</ecNumber>
    </recommendedName>
</protein>
<feature type="compositionally biased region" description="Polar residues" evidence="3">
    <location>
        <begin position="758"/>
        <end position="767"/>
    </location>
</feature>
<feature type="domain" description="Rhodanese" evidence="6">
    <location>
        <begin position="143"/>
        <end position="259"/>
    </location>
</feature>
<feature type="region of interest" description="Disordered" evidence="3">
    <location>
        <begin position="295"/>
        <end position="347"/>
    </location>
</feature>
<dbReference type="AlphaFoldDB" id="A0A427XXJ9"/>
<feature type="region of interest" description="Disordered" evidence="3">
    <location>
        <begin position="758"/>
        <end position="948"/>
    </location>
</feature>
<dbReference type="Proteomes" id="UP000279236">
    <property type="component" value="Unassembled WGS sequence"/>
</dbReference>
<feature type="compositionally biased region" description="Polar residues" evidence="3">
    <location>
        <begin position="1030"/>
        <end position="1055"/>
    </location>
</feature>
<accession>A0A427XXJ9</accession>
<keyword evidence="8" id="KW-1185">Reference proteome</keyword>
<evidence type="ECO:0000256" key="2">
    <source>
        <dbReference type="ARBA" id="ARBA00013064"/>
    </source>
</evidence>
<feature type="region of interest" description="Disordered" evidence="3">
    <location>
        <begin position="1030"/>
        <end position="1132"/>
    </location>
</feature>
<dbReference type="InterPro" id="IPR016130">
    <property type="entry name" value="Tyr_Pase_AS"/>
</dbReference>
<dbReference type="InterPro" id="IPR050348">
    <property type="entry name" value="Protein-Tyr_Phosphatase"/>
</dbReference>
<dbReference type="InterPro" id="IPR003595">
    <property type="entry name" value="Tyr_Pase_cat"/>
</dbReference>
<dbReference type="Gene3D" id="3.90.190.10">
    <property type="entry name" value="Protein tyrosine phosphatase superfamily"/>
    <property type="match status" value="2"/>
</dbReference>
<feature type="domain" description="Tyrosine specific protein phosphatases" evidence="5">
    <location>
        <begin position="646"/>
        <end position="696"/>
    </location>
</feature>
<evidence type="ECO:0000259" key="4">
    <source>
        <dbReference type="PROSITE" id="PS50055"/>
    </source>
</evidence>